<evidence type="ECO:0000259" key="2">
    <source>
        <dbReference type="Pfam" id="PF12158"/>
    </source>
</evidence>
<accession>A0ABQ0CC63</accession>
<feature type="domain" description="DUF3592" evidence="2">
    <location>
        <begin position="41"/>
        <end position="128"/>
    </location>
</feature>
<proteinExistence type="predicted"/>
<sequence length="203" mass="23063">MGHNLYLLVRNLALFLGGFCLVIFLQPLLKYVESSNWPQAEGTIVQSDMRQDGAMLFDLLPLYRVEIVYRFKSGDTEYLGTQLDSDPQATLFLFERFARVTVDRYPVGKTVQTHYNPNNPAEAFIARSVIPGLGFFWVIGSLVIFLVAAIIMWNKAPLEDALEKTFNKSLRPNGRDRQEIFKGCYPKAVYNPPPLQPGPENRS</sequence>
<gene>
    <name evidence="3" type="ORF">SIID45300_02837</name>
</gene>
<feature type="transmembrane region" description="Helical" evidence="1">
    <location>
        <begin position="134"/>
        <end position="154"/>
    </location>
</feature>
<dbReference type="Proteomes" id="UP001628193">
    <property type="component" value="Unassembled WGS sequence"/>
</dbReference>
<comment type="caution">
    <text evidence="3">The sequence shown here is derived from an EMBL/GenBank/DDBJ whole genome shotgun (WGS) entry which is preliminary data.</text>
</comment>
<evidence type="ECO:0000313" key="3">
    <source>
        <dbReference type="EMBL" id="GAB0058488.1"/>
    </source>
</evidence>
<reference evidence="3 4" key="2">
    <citation type="submission" date="2024-09" db="EMBL/GenBank/DDBJ databases">
        <title>Draft genome sequence of Candidatus Magnetaquicoccaceae bacterium FCR-1.</title>
        <authorList>
            <person name="Shimoshige H."/>
            <person name="Shimamura S."/>
            <person name="Taoka A."/>
            <person name="Kobayashi H."/>
            <person name="Maekawa T."/>
        </authorList>
    </citation>
    <scope>NUCLEOTIDE SEQUENCE [LARGE SCALE GENOMIC DNA]</scope>
    <source>
        <strain evidence="3 4">FCR-1</strain>
    </source>
</reference>
<dbReference type="EMBL" id="BAAFGK010000005">
    <property type="protein sequence ID" value="GAB0058488.1"/>
    <property type="molecule type" value="Genomic_DNA"/>
</dbReference>
<keyword evidence="1" id="KW-0472">Membrane</keyword>
<evidence type="ECO:0000313" key="4">
    <source>
        <dbReference type="Proteomes" id="UP001628193"/>
    </source>
</evidence>
<evidence type="ECO:0000256" key="1">
    <source>
        <dbReference type="SAM" id="Phobius"/>
    </source>
</evidence>
<feature type="transmembrane region" description="Helical" evidence="1">
    <location>
        <begin position="12"/>
        <end position="29"/>
    </location>
</feature>
<reference evidence="3 4" key="1">
    <citation type="submission" date="2024-05" db="EMBL/GenBank/DDBJ databases">
        <authorList>
            <consortium name="Candidatus Magnetaquicoccaceae bacterium FCR-1 genome sequencing consortium"/>
            <person name="Shimoshige H."/>
            <person name="Shimamura S."/>
            <person name="Taoka A."/>
            <person name="Kobayashi H."/>
            <person name="Maekawa T."/>
        </authorList>
    </citation>
    <scope>NUCLEOTIDE SEQUENCE [LARGE SCALE GENOMIC DNA]</scope>
    <source>
        <strain evidence="3 4">FCR-1</strain>
    </source>
</reference>
<dbReference type="RefSeq" id="WP_420906210.1">
    <property type="nucleotide sequence ID" value="NZ_BAAFGK010000005.1"/>
</dbReference>
<keyword evidence="4" id="KW-1185">Reference proteome</keyword>
<keyword evidence="1" id="KW-0812">Transmembrane</keyword>
<name>A0ABQ0CC63_9PROT</name>
<dbReference type="Pfam" id="PF12158">
    <property type="entry name" value="DUF3592"/>
    <property type="match status" value="1"/>
</dbReference>
<dbReference type="InterPro" id="IPR021994">
    <property type="entry name" value="DUF3592"/>
</dbReference>
<keyword evidence="1" id="KW-1133">Transmembrane helix</keyword>
<protein>
    <recommendedName>
        <fullName evidence="2">DUF3592 domain-containing protein</fullName>
    </recommendedName>
</protein>
<organism evidence="3 4">
    <name type="scientific">Candidatus Magnetaquiglobus chichijimensis</name>
    <dbReference type="NCBI Taxonomy" id="3141448"/>
    <lineage>
        <taxon>Bacteria</taxon>
        <taxon>Pseudomonadati</taxon>
        <taxon>Pseudomonadota</taxon>
        <taxon>Magnetococcia</taxon>
        <taxon>Magnetococcales</taxon>
        <taxon>Candidatus Magnetaquicoccaceae</taxon>
        <taxon>Candidatus Magnetaquiglobus</taxon>
    </lineage>
</organism>